<dbReference type="EMBL" id="JAKZEL010000007">
    <property type="protein sequence ID" value="KAI4542148.1"/>
    <property type="molecule type" value="Genomic_DNA"/>
</dbReference>
<evidence type="ECO:0000313" key="1">
    <source>
        <dbReference type="EMBL" id="KAI4542148.1"/>
    </source>
</evidence>
<name>A0AAD4U7V4_OVIAM</name>
<gene>
    <name evidence="1" type="ORF">MG293_007527</name>
</gene>
<keyword evidence="2" id="KW-1185">Reference proteome</keyword>
<proteinExistence type="predicted"/>
<reference evidence="1" key="1">
    <citation type="submission" date="2022-03" db="EMBL/GenBank/DDBJ databases">
        <title>Genomic analyses of argali, domestic sheep and their hybrids provide insights into chromosomal evolution, heterosis and genetic basis of agronomic traits.</title>
        <authorList>
            <person name="Li M."/>
        </authorList>
    </citation>
    <scope>NUCLEOTIDE SEQUENCE</scope>
    <source>
        <strain evidence="1">CAU-MHL-2022a</strain>
        <tissue evidence="1">Skin</tissue>
    </source>
</reference>
<protein>
    <submittedName>
        <fullName evidence="1">Uncharacterized protein</fullName>
    </submittedName>
</protein>
<sequence>MGMLAGPDNGCTDAFHEGMPLIDIDYMSDESLDICDFLNLVSSSHPGVCRRGNSIPFTFRMKANANDLRKVVELQVICMVPKLETLTKNQTHHCCLIWLGPLGKILLNDVLSCATNYHVGTKTCYILIRIAAKNVGIESDVQPQYMANFLTTFGMI</sequence>
<dbReference type="AlphaFoldDB" id="A0AAD4U7V4"/>
<evidence type="ECO:0000313" key="2">
    <source>
        <dbReference type="Proteomes" id="UP001214576"/>
    </source>
</evidence>
<comment type="caution">
    <text evidence="1">The sequence shown here is derived from an EMBL/GenBank/DDBJ whole genome shotgun (WGS) entry which is preliminary data.</text>
</comment>
<organism evidence="1 2">
    <name type="scientific">Ovis ammon polii</name>
    <dbReference type="NCBI Taxonomy" id="230172"/>
    <lineage>
        <taxon>Eukaryota</taxon>
        <taxon>Metazoa</taxon>
        <taxon>Chordata</taxon>
        <taxon>Craniata</taxon>
        <taxon>Vertebrata</taxon>
        <taxon>Euteleostomi</taxon>
        <taxon>Mammalia</taxon>
        <taxon>Eutheria</taxon>
        <taxon>Laurasiatheria</taxon>
        <taxon>Artiodactyla</taxon>
        <taxon>Ruminantia</taxon>
        <taxon>Pecora</taxon>
        <taxon>Bovidae</taxon>
        <taxon>Caprinae</taxon>
        <taxon>Ovis</taxon>
    </lineage>
</organism>
<accession>A0AAD4U7V4</accession>
<dbReference type="Proteomes" id="UP001214576">
    <property type="component" value="Unassembled WGS sequence"/>
</dbReference>